<accession>A0A1M7ZVZ5</accession>
<dbReference type="InterPro" id="IPR001036">
    <property type="entry name" value="Acrflvin-R"/>
</dbReference>
<dbReference type="Pfam" id="PF00873">
    <property type="entry name" value="ACR_tran"/>
    <property type="match status" value="1"/>
</dbReference>
<feature type="transmembrane region" description="Helical" evidence="1">
    <location>
        <begin position="926"/>
        <end position="945"/>
    </location>
</feature>
<feature type="transmembrane region" description="Helical" evidence="1">
    <location>
        <begin position="423"/>
        <end position="443"/>
    </location>
</feature>
<dbReference type="Gene3D" id="3.30.70.1320">
    <property type="entry name" value="Multidrug efflux transporter AcrB pore domain like"/>
    <property type="match status" value="1"/>
</dbReference>
<feature type="transmembrane region" description="Helical" evidence="1">
    <location>
        <begin position="1020"/>
        <end position="1043"/>
    </location>
</feature>
<dbReference type="EMBL" id="FRYK01000002">
    <property type="protein sequence ID" value="SHO73052.1"/>
    <property type="molecule type" value="Genomic_DNA"/>
</dbReference>
<dbReference type="Gene3D" id="1.20.1640.10">
    <property type="entry name" value="Multidrug efflux transporter AcrB transmembrane domain"/>
    <property type="match status" value="2"/>
</dbReference>
<dbReference type="Gene3D" id="3.30.70.1430">
    <property type="entry name" value="Multidrug efflux transporter AcrB pore domain"/>
    <property type="match status" value="2"/>
</dbReference>
<protein>
    <submittedName>
        <fullName evidence="2">Multidrug efflux pump subunit AcrB</fullName>
    </submittedName>
</protein>
<gene>
    <name evidence="2" type="ORF">SAMN05443547_1402</name>
</gene>
<dbReference type="STRING" id="416016.SAMN05443547_1402"/>
<dbReference type="SUPFAM" id="SSF82714">
    <property type="entry name" value="Multidrug efflux transporter AcrB TolC docking domain, DN and DC subdomains"/>
    <property type="match status" value="2"/>
</dbReference>
<proteinExistence type="predicted"/>
<feature type="transmembrane region" description="Helical" evidence="1">
    <location>
        <begin position="978"/>
        <end position="999"/>
    </location>
</feature>
<keyword evidence="1" id="KW-0472">Membrane</keyword>
<keyword evidence="1" id="KW-0812">Transmembrane</keyword>
<dbReference type="Proteomes" id="UP000184611">
    <property type="component" value="Unassembled WGS sequence"/>
</dbReference>
<feature type="transmembrane region" description="Helical" evidence="1">
    <location>
        <begin position="566"/>
        <end position="584"/>
    </location>
</feature>
<feature type="transmembrane region" description="Helical" evidence="1">
    <location>
        <begin position="952"/>
        <end position="972"/>
    </location>
</feature>
<dbReference type="Gene3D" id="3.30.2090.10">
    <property type="entry name" value="Multidrug efflux transporter AcrB TolC docking domain, DN and DC subdomains"/>
    <property type="match status" value="2"/>
</dbReference>
<dbReference type="SUPFAM" id="SSF82866">
    <property type="entry name" value="Multidrug efflux transporter AcrB transmembrane domain"/>
    <property type="match status" value="2"/>
</dbReference>
<organism evidence="2 3">
    <name type="scientific">Flavobacterium cucumis</name>
    <dbReference type="NCBI Taxonomy" id="416016"/>
    <lineage>
        <taxon>Bacteria</taxon>
        <taxon>Pseudomonadati</taxon>
        <taxon>Bacteroidota</taxon>
        <taxon>Flavobacteriia</taxon>
        <taxon>Flavobacteriales</taxon>
        <taxon>Flavobacteriaceae</taxon>
        <taxon>Flavobacterium</taxon>
    </lineage>
</organism>
<dbReference type="GO" id="GO:0005886">
    <property type="term" value="C:plasma membrane"/>
    <property type="evidence" value="ECO:0007669"/>
    <property type="project" value="TreeGrafter"/>
</dbReference>
<sequence length="1086" mass="120795">MFNLISPQQFPPLGGKGAKIMQEGISGKIANFFINSKLTILLMVALMIIGTYSSFLIPREEEPQINVPMADVMVMYPGASPSEIESRVVKPLEKIIGNIKGVEHIHSMAMNGYSMMVVQFYVGENSEDSYVKLYDELMKNRKMFPEGVMQPIVKTRSIDDVPMLGLTLWSEKYDDFQLRQIAEEVTSEIEKVKDVAITKEIGGRTRELKVVLDKDKMAENGVDALSIMQMIQANNGSSQSGSFVQNDTEYLVTTGKFLSTSEDVENLVVGVNNNMPVYLKQVATIQDGPQTPKNYVSFGYGKANAKFSKFNSEYPAVTISVAKVKGADAMQISEKILERVESLKKNVIPEDVHVEVSRNYGETASHKVGELLLHLGVAIIAVTVLVMLAMGWRGGLVVFFSVPLTFALTLFSYYLLGYTLNRITLFALVFVVGIVVDDSIIIAENMHRHFKMKRLPFKQAAIYAINEVGNPTILATFTVIAAILPMAFVSGMMGPYMSPMPIGASIAMLLSLFVALTVTPYLGYHLLHEKDEQEHKEEQGLETSWIYKIYKKVEQPLLDNSKKRNLMFVVTILLLLGSVLMFFTKSVAVKMLPFDNKNEFQVVIDMPEGTTLERTAAVTKEIAQYLSTVPEVVDYQNYIGASAPITFNGLVRHYDMRGGSNMADIQVNLLHKEDRDLQSHDIAKVVRPEVQKIAKKYGANVKIVEVPPGPPVLSTLVAEVYGPDYEEQIKVANQVKTILETTTDVVDTDWMVEAPQVEYKLEVDREKAMLNGIAPQQVVGNLTYLLREMPVSNLYDERSNNPVGITLSLEDKDKTSIQDIQNLKIKGSRGNVVPVSDLVKVTTDTLQNTIYRKDQKRVVYVLADMAGALESPVYAILGMNEKLEKMQLPKGYKVNELYMDTPSDESDFTVKWDGEWQITLEVFRDLGAAFLVVIIVIYMLIVGWFQNFKTPLVMMVAIPLSLVGIVLGHWVLGAFFTATSFIGMIALAGVMVRNSVLLIDFIEIRLNDGIPMKQAIIEAGAVRTTPILLTTGAVVIGASIILFDPIFQGLAISLVAGAIVSTLLTLIVVPLIYYITERKKWEKNNS</sequence>
<keyword evidence="3" id="KW-1185">Reference proteome</keyword>
<dbReference type="PANTHER" id="PTHR32063:SF16">
    <property type="entry name" value="CATION EFFLUX SYSTEM (ACRB_ACRD_ACRF FAMILY)"/>
    <property type="match status" value="1"/>
</dbReference>
<evidence type="ECO:0000313" key="3">
    <source>
        <dbReference type="Proteomes" id="UP000184611"/>
    </source>
</evidence>
<feature type="transmembrane region" description="Helical" evidence="1">
    <location>
        <begin position="396"/>
        <end position="416"/>
    </location>
</feature>
<dbReference type="Gene3D" id="3.30.70.1440">
    <property type="entry name" value="Multidrug efflux transporter AcrB pore domain"/>
    <property type="match status" value="1"/>
</dbReference>
<feature type="transmembrane region" description="Helical" evidence="1">
    <location>
        <begin position="858"/>
        <end position="877"/>
    </location>
</feature>
<dbReference type="PANTHER" id="PTHR32063">
    <property type="match status" value="1"/>
</dbReference>
<keyword evidence="1" id="KW-1133">Transmembrane helix</keyword>
<dbReference type="GO" id="GO:0042910">
    <property type="term" value="F:xenobiotic transmembrane transporter activity"/>
    <property type="evidence" value="ECO:0007669"/>
    <property type="project" value="TreeGrafter"/>
</dbReference>
<evidence type="ECO:0000256" key="1">
    <source>
        <dbReference type="SAM" id="Phobius"/>
    </source>
</evidence>
<dbReference type="SUPFAM" id="SSF82693">
    <property type="entry name" value="Multidrug efflux transporter AcrB pore domain, PN1, PN2, PC1 and PC2 subdomains"/>
    <property type="match status" value="3"/>
</dbReference>
<evidence type="ECO:0000313" key="2">
    <source>
        <dbReference type="EMBL" id="SHO73052.1"/>
    </source>
</evidence>
<feature type="transmembrane region" description="Helical" evidence="1">
    <location>
        <begin position="506"/>
        <end position="527"/>
    </location>
</feature>
<feature type="transmembrane region" description="Helical" evidence="1">
    <location>
        <begin position="473"/>
        <end position="494"/>
    </location>
</feature>
<feature type="transmembrane region" description="Helical" evidence="1">
    <location>
        <begin position="1049"/>
        <end position="1075"/>
    </location>
</feature>
<feature type="transmembrane region" description="Helical" evidence="1">
    <location>
        <begin position="38"/>
        <end position="57"/>
    </location>
</feature>
<dbReference type="AlphaFoldDB" id="A0A1M7ZVZ5"/>
<dbReference type="InterPro" id="IPR027463">
    <property type="entry name" value="AcrB_DN_DC_subdom"/>
</dbReference>
<reference evidence="3" key="1">
    <citation type="submission" date="2016-12" db="EMBL/GenBank/DDBJ databases">
        <authorList>
            <person name="Varghese N."/>
            <person name="Submissions S."/>
        </authorList>
    </citation>
    <scope>NUCLEOTIDE SEQUENCE [LARGE SCALE GENOMIC DNA]</scope>
    <source>
        <strain evidence="3">DSM 18830</strain>
    </source>
</reference>
<feature type="transmembrane region" description="Helical" evidence="1">
    <location>
        <begin position="371"/>
        <end position="390"/>
    </location>
</feature>
<dbReference type="PRINTS" id="PR00702">
    <property type="entry name" value="ACRIFLAVINRP"/>
</dbReference>
<name>A0A1M7ZVZ5_9FLAO</name>